<organism evidence="11 12">
    <name type="scientific">Kitasatospora atroaurantiaca</name>
    <dbReference type="NCBI Taxonomy" id="285545"/>
    <lineage>
        <taxon>Bacteria</taxon>
        <taxon>Bacillati</taxon>
        <taxon>Actinomycetota</taxon>
        <taxon>Actinomycetes</taxon>
        <taxon>Kitasatosporales</taxon>
        <taxon>Streptomycetaceae</taxon>
        <taxon>Kitasatospora</taxon>
    </lineage>
</organism>
<name>A0A561EWN4_9ACTN</name>
<keyword evidence="6" id="KW-0479">Metal-binding</keyword>
<proteinExistence type="predicted"/>
<dbReference type="EMBL" id="VIVR01000001">
    <property type="protein sequence ID" value="TWE19997.1"/>
    <property type="molecule type" value="Genomic_DNA"/>
</dbReference>
<evidence type="ECO:0000256" key="10">
    <source>
        <dbReference type="ARBA" id="ARBA00048540"/>
    </source>
</evidence>
<evidence type="ECO:0000256" key="8">
    <source>
        <dbReference type="ARBA" id="ARBA00022842"/>
    </source>
</evidence>
<dbReference type="RefSeq" id="WP_246192827.1">
    <property type="nucleotide sequence ID" value="NZ_BAAABR010000060.1"/>
</dbReference>
<keyword evidence="4" id="KW-0285">Flavoprotein</keyword>
<evidence type="ECO:0000256" key="6">
    <source>
        <dbReference type="ARBA" id="ARBA00022723"/>
    </source>
</evidence>
<protein>
    <recommendedName>
        <fullName evidence="3">FAD:protein FMN transferase</fullName>
        <ecNumber evidence="2">2.7.1.180</ecNumber>
    </recommendedName>
    <alternativeName>
        <fullName evidence="9">Flavin transferase</fullName>
    </alternativeName>
</protein>
<accession>A0A561EWN4</accession>
<keyword evidence="12" id="KW-1185">Reference proteome</keyword>
<dbReference type="InterPro" id="IPR024932">
    <property type="entry name" value="ApbE"/>
</dbReference>
<evidence type="ECO:0000256" key="7">
    <source>
        <dbReference type="ARBA" id="ARBA00022827"/>
    </source>
</evidence>
<evidence type="ECO:0000313" key="12">
    <source>
        <dbReference type="Proteomes" id="UP000318416"/>
    </source>
</evidence>
<dbReference type="Gene3D" id="3.10.520.10">
    <property type="entry name" value="ApbE-like domains"/>
    <property type="match status" value="2"/>
</dbReference>
<dbReference type="EC" id="2.7.1.180" evidence="2"/>
<evidence type="ECO:0000256" key="1">
    <source>
        <dbReference type="ARBA" id="ARBA00001946"/>
    </source>
</evidence>
<keyword evidence="7" id="KW-0274">FAD</keyword>
<comment type="caution">
    <text evidence="11">The sequence shown here is derived from an EMBL/GenBank/DDBJ whole genome shotgun (WGS) entry which is preliminary data.</text>
</comment>
<keyword evidence="11" id="KW-0449">Lipoprotein</keyword>
<sequence length="256" mass="27460">MLRHAEHVMGTVFSFTVRDPGPATAEALRRIVARLHRIDEVFSTYRPNSDISRLGRGELTPAQCDPAVAEVLERCREVAAETDGWFTERPGGRLDPSGWVKGWAVEEASRALHAAGSRQHSVSGGGDVQTCGGPWRIGIAHPLRPDALAAVVTGRDLAVATSGTTERGLHILDPHTGRPAAALASLTLVGDRLARTDARTTAAFAMGPDRALAWVEERPGIEALAVLPDGSKRWTTGLPRHLAALRPTHWTLPGTH</sequence>
<dbReference type="PANTHER" id="PTHR30040">
    <property type="entry name" value="THIAMINE BIOSYNTHESIS LIPOPROTEIN APBE"/>
    <property type="match status" value="1"/>
</dbReference>
<evidence type="ECO:0000256" key="2">
    <source>
        <dbReference type="ARBA" id="ARBA00011955"/>
    </source>
</evidence>
<dbReference type="InterPro" id="IPR003374">
    <property type="entry name" value="ApbE-like_sf"/>
</dbReference>
<dbReference type="Proteomes" id="UP000318416">
    <property type="component" value="Unassembled WGS sequence"/>
</dbReference>
<comment type="cofactor">
    <cofactor evidence="1">
        <name>Mg(2+)</name>
        <dbReference type="ChEBI" id="CHEBI:18420"/>
    </cofactor>
</comment>
<comment type="catalytic activity">
    <reaction evidence="10">
        <text>L-threonyl-[protein] + FAD = FMN-L-threonyl-[protein] + AMP + H(+)</text>
        <dbReference type="Rhea" id="RHEA:36847"/>
        <dbReference type="Rhea" id="RHEA-COMP:11060"/>
        <dbReference type="Rhea" id="RHEA-COMP:11061"/>
        <dbReference type="ChEBI" id="CHEBI:15378"/>
        <dbReference type="ChEBI" id="CHEBI:30013"/>
        <dbReference type="ChEBI" id="CHEBI:57692"/>
        <dbReference type="ChEBI" id="CHEBI:74257"/>
        <dbReference type="ChEBI" id="CHEBI:456215"/>
        <dbReference type="EC" id="2.7.1.180"/>
    </reaction>
</comment>
<evidence type="ECO:0000256" key="3">
    <source>
        <dbReference type="ARBA" id="ARBA00016337"/>
    </source>
</evidence>
<evidence type="ECO:0000256" key="4">
    <source>
        <dbReference type="ARBA" id="ARBA00022630"/>
    </source>
</evidence>
<dbReference type="PANTHER" id="PTHR30040:SF2">
    <property type="entry name" value="FAD:PROTEIN FMN TRANSFERASE"/>
    <property type="match status" value="1"/>
</dbReference>
<keyword evidence="8" id="KW-0460">Magnesium</keyword>
<dbReference type="GO" id="GO:0046872">
    <property type="term" value="F:metal ion binding"/>
    <property type="evidence" value="ECO:0007669"/>
    <property type="project" value="UniProtKB-KW"/>
</dbReference>
<dbReference type="Pfam" id="PF02424">
    <property type="entry name" value="ApbE"/>
    <property type="match status" value="2"/>
</dbReference>
<keyword evidence="5" id="KW-0808">Transferase</keyword>
<dbReference type="GO" id="GO:0016740">
    <property type="term" value="F:transferase activity"/>
    <property type="evidence" value="ECO:0007669"/>
    <property type="project" value="UniProtKB-KW"/>
</dbReference>
<evidence type="ECO:0000256" key="9">
    <source>
        <dbReference type="ARBA" id="ARBA00031306"/>
    </source>
</evidence>
<evidence type="ECO:0000313" key="11">
    <source>
        <dbReference type="EMBL" id="TWE19997.1"/>
    </source>
</evidence>
<dbReference type="AlphaFoldDB" id="A0A561EWN4"/>
<evidence type="ECO:0000256" key="5">
    <source>
        <dbReference type="ARBA" id="ARBA00022679"/>
    </source>
</evidence>
<dbReference type="SUPFAM" id="SSF143631">
    <property type="entry name" value="ApbE-like"/>
    <property type="match status" value="1"/>
</dbReference>
<reference evidence="11 12" key="1">
    <citation type="submission" date="2019-06" db="EMBL/GenBank/DDBJ databases">
        <title>Sequencing the genomes of 1000 actinobacteria strains.</title>
        <authorList>
            <person name="Klenk H.-P."/>
        </authorList>
    </citation>
    <scope>NUCLEOTIDE SEQUENCE [LARGE SCALE GENOMIC DNA]</scope>
    <source>
        <strain evidence="11 12">DSM 41649</strain>
    </source>
</reference>
<gene>
    <name evidence="11" type="ORF">FB465_5139</name>
</gene>